<sequence>MTRVILVRHGESEGNLQRLFRGRCDFPLTPRGIEQARALRDELAHLDIDAIYTSPLQRALKTAEIINERHNVPIFKEDGFTNIDLGEWQGRPRTEIERNYPELWKLWITTPEELHIKGGEPLDHIQQRAYNTLIKLIRDHTDGTIVIVTHRAVLKPLIARAIGIAKPYFWKIHIDTASYSILEHTDERGFYLTLLNQTKHLHEFIRELT</sequence>
<gene>
    <name evidence="2" type="ORF">CGW93_02505</name>
</gene>
<dbReference type="SMART" id="SM00855">
    <property type="entry name" value="PGAM"/>
    <property type="match status" value="1"/>
</dbReference>
<dbReference type="PROSITE" id="PS00175">
    <property type="entry name" value="PG_MUTASE"/>
    <property type="match status" value="1"/>
</dbReference>
<dbReference type="GO" id="GO:0005737">
    <property type="term" value="C:cytoplasm"/>
    <property type="evidence" value="ECO:0007669"/>
    <property type="project" value="TreeGrafter"/>
</dbReference>
<dbReference type="InterPro" id="IPR013078">
    <property type="entry name" value="His_Pase_superF_clade-1"/>
</dbReference>
<name>A0A257LTV3_UNCW3</name>
<dbReference type="GO" id="GO:0016791">
    <property type="term" value="F:phosphatase activity"/>
    <property type="evidence" value="ECO:0007669"/>
    <property type="project" value="TreeGrafter"/>
</dbReference>
<dbReference type="CDD" id="cd07067">
    <property type="entry name" value="HP_PGM_like"/>
    <property type="match status" value="1"/>
</dbReference>
<feature type="binding site" evidence="1">
    <location>
        <position position="58"/>
    </location>
    <ligand>
        <name>substrate</name>
    </ligand>
</feature>
<evidence type="ECO:0000256" key="1">
    <source>
        <dbReference type="PIRSR" id="PIRSR613078-2"/>
    </source>
</evidence>
<dbReference type="PANTHER" id="PTHR48100:SF59">
    <property type="entry name" value="ADENOSYLCOBALAMIN_ALPHA-RIBAZOLE PHOSPHATASE"/>
    <property type="match status" value="1"/>
</dbReference>
<dbReference type="Gene3D" id="3.40.50.1240">
    <property type="entry name" value="Phosphoglycerate mutase-like"/>
    <property type="match status" value="1"/>
</dbReference>
<proteinExistence type="predicted"/>
<reference evidence="3" key="1">
    <citation type="submission" date="2017-07" db="EMBL/GenBank/DDBJ databases">
        <title>Novel pathways for hydrocarbon cycling and metabolic interdependencies in hydrothermal sediment communities.</title>
        <authorList>
            <person name="Dombrowski N."/>
            <person name="Seitz K."/>
            <person name="Teske A."/>
            <person name="Baker B."/>
        </authorList>
    </citation>
    <scope>NUCLEOTIDE SEQUENCE [LARGE SCALE GENOMIC DNA]</scope>
</reference>
<dbReference type="EMBL" id="NMUJ01000023">
    <property type="protein sequence ID" value="OYV03093.1"/>
    <property type="molecule type" value="Genomic_DNA"/>
</dbReference>
<accession>A0A257LTV3</accession>
<dbReference type="Pfam" id="PF00300">
    <property type="entry name" value="His_Phos_1"/>
    <property type="match status" value="1"/>
</dbReference>
<dbReference type="SUPFAM" id="SSF53254">
    <property type="entry name" value="Phosphoglycerate mutase-like"/>
    <property type="match status" value="1"/>
</dbReference>
<dbReference type="PANTHER" id="PTHR48100">
    <property type="entry name" value="BROAD-SPECIFICITY PHOSPHATASE YOR283W-RELATED"/>
    <property type="match status" value="1"/>
</dbReference>
<dbReference type="InterPro" id="IPR001345">
    <property type="entry name" value="PG/BPGM_mutase_AS"/>
</dbReference>
<dbReference type="AlphaFoldDB" id="A0A257LTV3"/>
<organism evidence="2 3">
    <name type="scientific">candidate division WOR-3 bacterium 4484_18</name>
    <dbReference type="NCBI Taxonomy" id="2020626"/>
    <lineage>
        <taxon>Bacteria</taxon>
        <taxon>Bacteria division WOR-3</taxon>
    </lineage>
</organism>
<comment type="caution">
    <text evidence="2">The sequence shown here is derived from an EMBL/GenBank/DDBJ whole genome shotgun (WGS) entry which is preliminary data.</text>
</comment>
<dbReference type="Proteomes" id="UP000216312">
    <property type="component" value="Unassembled WGS sequence"/>
</dbReference>
<dbReference type="InterPro" id="IPR029033">
    <property type="entry name" value="His_PPase_superfam"/>
</dbReference>
<feature type="binding site" evidence="1">
    <location>
        <begin position="8"/>
        <end position="15"/>
    </location>
    <ligand>
        <name>substrate</name>
    </ligand>
</feature>
<protein>
    <submittedName>
        <fullName evidence="2">Phosphoglycerate mutase</fullName>
    </submittedName>
</protein>
<evidence type="ECO:0000313" key="3">
    <source>
        <dbReference type="Proteomes" id="UP000216312"/>
    </source>
</evidence>
<dbReference type="InterPro" id="IPR050275">
    <property type="entry name" value="PGM_Phosphatase"/>
</dbReference>
<evidence type="ECO:0000313" key="2">
    <source>
        <dbReference type="EMBL" id="OYV03093.1"/>
    </source>
</evidence>